<gene>
    <name evidence="3" type="ORF">D9611_009198</name>
</gene>
<reference evidence="3 4" key="1">
    <citation type="journal article" date="2020" name="ISME J.">
        <title>Uncovering the hidden diversity of litter-decomposition mechanisms in mushroom-forming fungi.</title>
        <authorList>
            <person name="Floudas D."/>
            <person name="Bentzer J."/>
            <person name="Ahren D."/>
            <person name="Johansson T."/>
            <person name="Persson P."/>
            <person name="Tunlid A."/>
        </authorList>
    </citation>
    <scope>NUCLEOTIDE SEQUENCE [LARGE SCALE GENOMIC DNA]</scope>
    <source>
        <strain evidence="3 4">CBS 175.51</strain>
    </source>
</reference>
<comment type="caution">
    <text evidence="3">The sequence shown here is derived from an EMBL/GenBank/DDBJ whole genome shotgun (WGS) entry which is preliminary data.</text>
</comment>
<protein>
    <submittedName>
        <fullName evidence="3">Uncharacterized protein</fullName>
    </submittedName>
</protein>
<evidence type="ECO:0000313" key="4">
    <source>
        <dbReference type="Proteomes" id="UP000541558"/>
    </source>
</evidence>
<feature type="compositionally biased region" description="Basic residues" evidence="1">
    <location>
        <begin position="364"/>
        <end position="374"/>
    </location>
</feature>
<feature type="region of interest" description="Disordered" evidence="1">
    <location>
        <begin position="362"/>
        <end position="423"/>
    </location>
</feature>
<feature type="transmembrane region" description="Helical" evidence="2">
    <location>
        <begin position="242"/>
        <end position="261"/>
    </location>
</feature>
<feature type="compositionally biased region" description="Low complexity" evidence="1">
    <location>
        <begin position="541"/>
        <end position="555"/>
    </location>
</feature>
<dbReference type="AlphaFoldDB" id="A0A8H5CEH7"/>
<dbReference type="OrthoDB" id="3226582at2759"/>
<evidence type="ECO:0000256" key="2">
    <source>
        <dbReference type="SAM" id="Phobius"/>
    </source>
</evidence>
<feature type="transmembrane region" description="Helical" evidence="2">
    <location>
        <begin position="65"/>
        <end position="88"/>
    </location>
</feature>
<keyword evidence="2" id="KW-1133">Transmembrane helix</keyword>
<feature type="compositionally biased region" description="Low complexity" evidence="1">
    <location>
        <begin position="496"/>
        <end position="509"/>
    </location>
</feature>
<dbReference type="EMBL" id="JAACJK010000006">
    <property type="protein sequence ID" value="KAF5339774.1"/>
    <property type="molecule type" value="Genomic_DNA"/>
</dbReference>
<feature type="compositionally biased region" description="Low complexity" evidence="1">
    <location>
        <begin position="466"/>
        <end position="477"/>
    </location>
</feature>
<evidence type="ECO:0000256" key="1">
    <source>
        <dbReference type="SAM" id="MobiDB-lite"/>
    </source>
</evidence>
<keyword evidence="2" id="KW-0812">Transmembrane</keyword>
<organism evidence="3 4">
    <name type="scientific">Ephemerocybe angulata</name>
    <dbReference type="NCBI Taxonomy" id="980116"/>
    <lineage>
        <taxon>Eukaryota</taxon>
        <taxon>Fungi</taxon>
        <taxon>Dikarya</taxon>
        <taxon>Basidiomycota</taxon>
        <taxon>Agaricomycotina</taxon>
        <taxon>Agaricomycetes</taxon>
        <taxon>Agaricomycetidae</taxon>
        <taxon>Agaricales</taxon>
        <taxon>Agaricineae</taxon>
        <taxon>Psathyrellaceae</taxon>
        <taxon>Ephemerocybe</taxon>
    </lineage>
</organism>
<proteinExistence type="predicted"/>
<feature type="transmembrane region" description="Helical" evidence="2">
    <location>
        <begin position="32"/>
        <end position="58"/>
    </location>
</feature>
<name>A0A8H5CEH7_9AGAR</name>
<dbReference type="Proteomes" id="UP000541558">
    <property type="component" value="Unassembled WGS sequence"/>
</dbReference>
<keyword evidence="4" id="KW-1185">Reference proteome</keyword>
<accession>A0A8H5CEH7</accession>
<sequence length="571" mass="62140">MTETILKHPGSDVPLFPLDDVTKMFFGLLSPYIGAVLMETFLYGIYCILYGICVFVLLRKNKALHWVLLIFATLMFSLASADVGYTYFLVFGKLLSGQLTFRSLYPKYVMFVTNGILADSLLMYRCFVVWGRKKRVIFGPFLLLIATSVSGYLFEGAAANLFRHAWVYLAMTFALNIILTILTAGRIWYLRHKTQTLLGEGLLQRYNATLTILVESGVLYSTYMVLDLAFQNDPVASTVLDAGLIQIVGIMPTLIIVQVGLGRAIHDLESQSQIDPLDRISSNKAASASARSFGDGLYDGVGHHHPYFNSSLSNSSSANAMKRDSNASSLLMHQHATRAIRSAVSDATTTYNSNSDLVLDISRPRKLSKKRSVRRPSSGDSMGTQVELRVDTSSSKFTPAPTRRARKSSATSAASRQSALLPGKSEGGFGFGYAYPNASQSRRTLYESEYGLVVSSPPPPPPPLGSSPLATSAPLSGTFDSVRSSPPGIVPPTPSSQPSSPSEISRPQPGYFDQEAATYLQSHSGWRTGRFSGRGHVQGRSSSSSFPVSVSLIPSRASSIQEGDELSYYSP</sequence>
<feature type="compositionally biased region" description="Low complexity" evidence="1">
    <location>
        <begin position="408"/>
        <end position="419"/>
    </location>
</feature>
<feature type="region of interest" description="Disordered" evidence="1">
    <location>
        <begin position="451"/>
        <end position="571"/>
    </location>
</feature>
<feature type="transmembrane region" description="Helical" evidence="2">
    <location>
        <begin position="210"/>
        <end position="230"/>
    </location>
</feature>
<feature type="transmembrane region" description="Helical" evidence="2">
    <location>
        <begin position="166"/>
        <end position="189"/>
    </location>
</feature>
<feature type="compositionally biased region" description="Pro residues" evidence="1">
    <location>
        <begin position="456"/>
        <end position="465"/>
    </location>
</feature>
<feature type="transmembrane region" description="Helical" evidence="2">
    <location>
        <begin position="108"/>
        <end position="124"/>
    </location>
</feature>
<feature type="transmembrane region" description="Helical" evidence="2">
    <location>
        <begin position="136"/>
        <end position="154"/>
    </location>
</feature>
<keyword evidence="2" id="KW-0472">Membrane</keyword>
<evidence type="ECO:0000313" key="3">
    <source>
        <dbReference type="EMBL" id="KAF5339774.1"/>
    </source>
</evidence>